<reference evidence="2 3" key="1">
    <citation type="submission" date="2019-06" db="EMBL/GenBank/DDBJ databases">
        <authorList>
            <person name="Palmer J.M."/>
        </authorList>
    </citation>
    <scope>NUCLEOTIDE SEQUENCE [LARGE SCALE GENOMIC DNA]</scope>
    <source>
        <strain evidence="2 3">TWF191</strain>
    </source>
</reference>
<dbReference type="EMBL" id="WIPF01000025">
    <property type="protein sequence ID" value="KAF3225987.1"/>
    <property type="molecule type" value="Genomic_DNA"/>
</dbReference>
<dbReference type="AlphaFoldDB" id="A0A6G1MIB4"/>
<accession>A0A6G1MIB4</accession>
<evidence type="ECO:0000256" key="1">
    <source>
        <dbReference type="SAM" id="MobiDB-lite"/>
    </source>
</evidence>
<organism evidence="2 3">
    <name type="scientific">Orbilia oligospora</name>
    <name type="common">Nematode-trapping fungus</name>
    <name type="synonym">Arthrobotrys oligospora</name>
    <dbReference type="NCBI Taxonomy" id="2813651"/>
    <lineage>
        <taxon>Eukaryota</taxon>
        <taxon>Fungi</taxon>
        <taxon>Dikarya</taxon>
        <taxon>Ascomycota</taxon>
        <taxon>Pezizomycotina</taxon>
        <taxon>Orbiliomycetes</taxon>
        <taxon>Orbiliales</taxon>
        <taxon>Orbiliaceae</taxon>
        <taxon>Orbilia</taxon>
    </lineage>
</organism>
<evidence type="ECO:0000313" key="3">
    <source>
        <dbReference type="Proteomes" id="UP000483672"/>
    </source>
</evidence>
<name>A0A6G1MIB4_ORBOL</name>
<proteinExistence type="predicted"/>
<protein>
    <submittedName>
        <fullName evidence="2">Uncharacterized protein</fullName>
    </submittedName>
</protein>
<evidence type="ECO:0000313" key="2">
    <source>
        <dbReference type="EMBL" id="KAF3225987.1"/>
    </source>
</evidence>
<gene>
    <name evidence="2" type="ORF">TWF191_005013</name>
</gene>
<feature type="region of interest" description="Disordered" evidence="1">
    <location>
        <begin position="1"/>
        <end position="57"/>
    </location>
</feature>
<dbReference type="Proteomes" id="UP000483672">
    <property type="component" value="Unassembled WGS sequence"/>
</dbReference>
<sequence length="168" mass="18791">MMRSCQQTVRKRANGTAQIEETASLEDPYAQRVYPGPSTTTPTPSVSDSESNASGTTVLSSKDLRVTSIVYRWSRPKYHRILAGGISVLPIMPRSSILDGRLLDDTEWEDFIEQNIPPTFSNYQLYTNTGIVRVVVSLLSPMETSEAFQLLLFSSAQHLELYVLCSRL</sequence>
<comment type="caution">
    <text evidence="2">The sequence shown here is derived from an EMBL/GenBank/DDBJ whole genome shotgun (WGS) entry which is preliminary data.</text>
</comment>
<feature type="compositionally biased region" description="Low complexity" evidence="1">
    <location>
        <begin position="35"/>
        <end position="49"/>
    </location>
</feature>